<sequence>MTNQANSEEITAIKQRLNDQIKEAGLSMRAASLASNKGPGYVQALMKTGSEPTIGAILDICKSNSLNSVFVIFGIEMSPETLRLVELMEQNPEKRDSLLALLGN</sequence>
<dbReference type="EMBL" id="FXTY01000008">
    <property type="protein sequence ID" value="SMP32035.1"/>
    <property type="molecule type" value="Genomic_DNA"/>
</dbReference>
<dbReference type="Proteomes" id="UP001157961">
    <property type="component" value="Unassembled WGS sequence"/>
</dbReference>
<organism evidence="1 2">
    <name type="scientific">Shimia sagamensis</name>
    <dbReference type="NCBI Taxonomy" id="1566352"/>
    <lineage>
        <taxon>Bacteria</taxon>
        <taxon>Pseudomonadati</taxon>
        <taxon>Pseudomonadota</taxon>
        <taxon>Alphaproteobacteria</taxon>
        <taxon>Rhodobacterales</taxon>
        <taxon>Roseobacteraceae</taxon>
    </lineage>
</organism>
<proteinExistence type="predicted"/>
<gene>
    <name evidence="1" type="ORF">SAMN06265373_108120</name>
</gene>
<accession>A0ABY1PER8</accession>
<reference evidence="1 2" key="1">
    <citation type="submission" date="2017-05" db="EMBL/GenBank/DDBJ databases">
        <authorList>
            <person name="Varghese N."/>
            <person name="Submissions S."/>
        </authorList>
    </citation>
    <scope>NUCLEOTIDE SEQUENCE [LARGE SCALE GENOMIC DNA]</scope>
    <source>
        <strain evidence="1 2">DSM 29734</strain>
    </source>
</reference>
<evidence type="ECO:0000313" key="2">
    <source>
        <dbReference type="Proteomes" id="UP001157961"/>
    </source>
</evidence>
<name>A0ABY1PER8_9RHOB</name>
<protein>
    <recommendedName>
        <fullName evidence="3">HTH cro/C1-type domain-containing protein</fullName>
    </recommendedName>
</protein>
<dbReference type="RefSeq" id="WP_283427420.1">
    <property type="nucleotide sequence ID" value="NZ_FXTY01000008.1"/>
</dbReference>
<evidence type="ECO:0008006" key="3">
    <source>
        <dbReference type="Google" id="ProtNLM"/>
    </source>
</evidence>
<comment type="caution">
    <text evidence="1">The sequence shown here is derived from an EMBL/GenBank/DDBJ whole genome shotgun (WGS) entry which is preliminary data.</text>
</comment>
<evidence type="ECO:0000313" key="1">
    <source>
        <dbReference type="EMBL" id="SMP32035.1"/>
    </source>
</evidence>
<keyword evidence="2" id="KW-1185">Reference proteome</keyword>